<dbReference type="STRING" id="560819.SAMN05428998_12325"/>
<accession>A0A1Y6CG82</accession>
<dbReference type="Pfam" id="PF08241">
    <property type="entry name" value="Methyltransf_11"/>
    <property type="match status" value="1"/>
</dbReference>
<name>A0A1Y6CG82_9PROT</name>
<dbReference type="Gene3D" id="3.40.50.150">
    <property type="entry name" value="Vaccinia Virus protein VP39"/>
    <property type="match status" value="1"/>
</dbReference>
<evidence type="ECO:0000256" key="1">
    <source>
        <dbReference type="SAM" id="MobiDB-lite"/>
    </source>
</evidence>
<protein>
    <submittedName>
        <fullName evidence="3">Methyltransferase domain-containing protein</fullName>
    </submittedName>
</protein>
<dbReference type="InterPro" id="IPR050508">
    <property type="entry name" value="Methyltransf_Superfamily"/>
</dbReference>
<reference evidence="3 4" key="1">
    <citation type="submission" date="2017-04" db="EMBL/GenBank/DDBJ databases">
        <authorList>
            <person name="Afonso C.L."/>
            <person name="Miller P.J."/>
            <person name="Scott M.A."/>
            <person name="Spackman E."/>
            <person name="Goraichik I."/>
            <person name="Dimitrov K.M."/>
            <person name="Suarez D.L."/>
            <person name="Swayne D.E."/>
        </authorList>
    </citation>
    <scope>NUCLEOTIDE SEQUENCE [LARGE SCALE GENOMIC DNA]</scope>
    <source>
        <strain evidence="3 4">USBA 355</strain>
    </source>
</reference>
<keyword evidence="4" id="KW-1185">Reference proteome</keyword>
<dbReference type="GO" id="GO:0032259">
    <property type="term" value="P:methylation"/>
    <property type="evidence" value="ECO:0007669"/>
    <property type="project" value="UniProtKB-KW"/>
</dbReference>
<dbReference type="AlphaFoldDB" id="A0A1Y6CG82"/>
<feature type="region of interest" description="Disordered" evidence="1">
    <location>
        <begin position="224"/>
        <end position="249"/>
    </location>
</feature>
<dbReference type="InterPro" id="IPR029063">
    <property type="entry name" value="SAM-dependent_MTases_sf"/>
</dbReference>
<organism evidence="3 4">
    <name type="scientific">Tistlia consotensis USBA 355</name>
    <dbReference type="NCBI Taxonomy" id="560819"/>
    <lineage>
        <taxon>Bacteria</taxon>
        <taxon>Pseudomonadati</taxon>
        <taxon>Pseudomonadota</taxon>
        <taxon>Alphaproteobacteria</taxon>
        <taxon>Rhodospirillales</taxon>
        <taxon>Rhodovibrionaceae</taxon>
        <taxon>Tistlia</taxon>
    </lineage>
</organism>
<proteinExistence type="predicted"/>
<dbReference type="InterPro" id="IPR013216">
    <property type="entry name" value="Methyltransf_11"/>
</dbReference>
<evidence type="ECO:0000259" key="2">
    <source>
        <dbReference type="Pfam" id="PF08241"/>
    </source>
</evidence>
<dbReference type="RefSeq" id="WP_085124963.1">
    <property type="nucleotide sequence ID" value="NZ_FWZX01000023.1"/>
</dbReference>
<dbReference type="CDD" id="cd02440">
    <property type="entry name" value="AdoMet_MTases"/>
    <property type="match status" value="1"/>
</dbReference>
<feature type="domain" description="Methyltransferase type 11" evidence="2">
    <location>
        <begin position="50"/>
        <end position="148"/>
    </location>
</feature>
<dbReference type="SUPFAM" id="SSF53335">
    <property type="entry name" value="S-adenosyl-L-methionine-dependent methyltransferases"/>
    <property type="match status" value="1"/>
</dbReference>
<keyword evidence="3" id="KW-0489">Methyltransferase</keyword>
<keyword evidence="3" id="KW-0808">Transferase</keyword>
<evidence type="ECO:0000313" key="4">
    <source>
        <dbReference type="Proteomes" id="UP000192917"/>
    </source>
</evidence>
<sequence>MTLWQAVGRQLRHPSGAGGRLAGRLMRLANARPNALAVAALGARPGETVLELGCGPGQAVALLARNLHGGTILGLDQSEAMLAQARAANRAAVAWGRVRLCRARFEALPLASASVDRVLAINVAYFWQDAGAVLGEVRRVLRPGGTLLVYVTDAASMRRWKFADPETHRLYDRAALSTLLESGGFRPEMTAVFDLPVLPGVTGLIARARKGPAVAALDASGLEARRRPARDCPAPEPAPILRPVAERDG</sequence>
<dbReference type="Proteomes" id="UP000192917">
    <property type="component" value="Unassembled WGS sequence"/>
</dbReference>
<dbReference type="PANTHER" id="PTHR42912:SF95">
    <property type="entry name" value="METHYLTRANSFERASE TYPE 11 DOMAIN-CONTAINING PROTEIN"/>
    <property type="match status" value="1"/>
</dbReference>
<dbReference type="PANTHER" id="PTHR42912">
    <property type="entry name" value="METHYLTRANSFERASE"/>
    <property type="match status" value="1"/>
</dbReference>
<dbReference type="EMBL" id="FWZX01000023">
    <property type="protein sequence ID" value="SMF60204.1"/>
    <property type="molecule type" value="Genomic_DNA"/>
</dbReference>
<gene>
    <name evidence="3" type="ORF">SAMN05428998_12325</name>
</gene>
<dbReference type="GO" id="GO:0008757">
    <property type="term" value="F:S-adenosylmethionine-dependent methyltransferase activity"/>
    <property type="evidence" value="ECO:0007669"/>
    <property type="project" value="InterPro"/>
</dbReference>
<evidence type="ECO:0000313" key="3">
    <source>
        <dbReference type="EMBL" id="SMF60204.1"/>
    </source>
</evidence>